<keyword evidence="2" id="KW-1185">Reference proteome</keyword>
<reference evidence="1 2" key="1">
    <citation type="submission" date="2019-10" db="EMBL/GenBank/DDBJ databases">
        <title>Complete genome sequence of bacteriophage vB_RLeM_RL2RES.</title>
        <authorList>
            <person name="Gunathilake D."/>
            <person name="Bhat S."/>
            <person name="Yost C.K."/>
            <person name="Hynes M.F."/>
        </authorList>
    </citation>
    <scope>NUCLEOTIDE SEQUENCE [LARGE SCALE GENOMIC DNA]</scope>
</reference>
<accession>A0A6B9J5Z7</accession>
<dbReference type="EMBL" id="MN549361">
    <property type="protein sequence ID" value="QGZ14175.1"/>
    <property type="molecule type" value="Genomic_DNA"/>
</dbReference>
<sequence length="190" mass="22490">MQLSDFFLIRDEFLKHVRRKLKGVEFHLKSKSFDSDQESFFRDFSHTKLLTEIGKNELAIIAIKELNKQTIDIGNRIKIFEEQIELTKRSGDTPKRKRIFTEEQQGHIDYFTKKYTPKFPSRDQNTFLLSSFDMMTSTDVTFRGFKQKCEIGPDVAFTVIGDAVFVKLKEHKETDGKPYDKKDRMIWEEM</sequence>
<proteinExistence type="predicted"/>
<evidence type="ECO:0000313" key="1">
    <source>
        <dbReference type="EMBL" id="QGZ14175.1"/>
    </source>
</evidence>
<name>A0A6B9J5Z7_9CAUD</name>
<evidence type="ECO:0000313" key="2">
    <source>
        <dbReference type="Proteomes" id="UP000433502"/>
    </source>
</evidence>
<gene>
    <name evidence="1" type="ORF">RL2RES_039</name>
</gene>
<organism evidence="1 2">
    <name type="scientific">Rhizobium phage RL2RES</name>
    <dbReference type="NCBI Taxonomy" id="103371"/>
    <lineage>
        <taxon>Viruses</taxon>
        <taxon>Duplodnaviria</taxon>
        <taxon>Heunggongvirae</taxon>
        <taxon>Uroviricota</taxon>
        <taxon>Caudoviricetes</taxon>
        <taxon>Pootjesviridae</taxon>
        <taxon>Innesvirus</taxon>
        <taxon>Innesvirus RL2RES</taxon>
    </lineage>
</organism>
<protein>
    <submittedName>
        <fullName evidence="1">Uncharacterized protein</fullName>
    </submittedName>
</protein>
<dbReference type="Proteomes" id="UP000433502">
    <property type="component" value="Segment"/>
</dbReference>